<sequence>MYVGEGPRYGTLSKEEEDKAKEAKTPIPDSFSKEGATHASSSRAETNDPLCRGVIRMVVGGPTGGDSHHARKAQSGKDMISRNWYRKHFKNAFLEPKAEKSFSEARANTPILFREAYDQMQLWDIPLEKVNTSLYGFAGEVVHPQGMMISLPLTLGTGTPRKTCMLKFLVVDVSSVYNAIPGRPTLNAFEAVISTYHMKIKFSGRGGMGEVQGDPLKSRRCYIEAVHKEKKKEVPRRRTRRPPPTNEEREFNKKRNPRRGGGIPQGPASIRIVEY</sequence>
<reference evidence="2" key="1">
    <citation type="submission" date="2020-06" db="EMBL/GenBank/DDBJ databases">
        <authorList>
            <person name="Li T."/>
            <person name="Hu X."/>
            <person name="Zhang T."/>
            <person name="Song X."/>
            <person name="Zhang H."/>
            <person name="Dai N."/>
            <person name="Sheng W."/>
            <person name="Hou X."/>
            <person name="Wei L."/>
        </authorList>
    </citation>
    <scope>NUCLEOTIDE SEQUENCE</scope>
    <source>
        <strain evidence="2">KEN8</strain>
        <tissue evidence="2">Leaf</tissue>
    </source>
</reference>
<feature type="compositionally biased region" description="Basic residues" evidence="1">
    <location>
        <begin position="228"/>
        <end position="241"/>
    </location>
</feature>
<comment type="caution">
    <text evidence="2">The sequence shown here is derived from an EMBL/GenBank/DDBJ whole genome shotgun (WGS) entry which is preliminary data.</text>
</comment>
<dbReference type="EMBL" id="JACGWM010000112">
    <property type="protein sequence ID" value="KAL0315020.1"/>
    <property type="molecule type" value="Genomic_DNA"/>
</dbReference>
<protein>
    <submittedName>
        <fullName evidence="2">Uncharacterized protein</fullName>
    </submittedName>
</protein>
<evidence type="ECO:0000313" key="2">
    <source>
        <dbReference type="EMBL" id="KAL0315020.1"/>
    </source>
</evidence>
<accession>A0AAW2L7F1</accession>
<evidence type="ECO:0000256" key="1">
    <source>
        <dbReference type="SAM" id="MobiDB-lite"/>
    </source>
</evidence>
<organism evidence="2">
    <name type="scientific">Sesamum calycinum</name>
    <dbReference type="NCBI Taxonomy" id="2727403"/>
    <lineage>
        <taxon>Eukaryota</taxon>
        <taxon>Viridiplantae</taxon>
        <taxon>Streptophyta</taxon>
        <taxon>Embryophyta</taxon>
        <taxon>Tracheophyta</taxon>
        <taxon>Spermatophyta</taxon>
        <taxon>Magnoliopsida</taxon>
        <taxon>eudicotyledons</taxon>
        <taxon>Gunneridae</taxon>
        <taxon>Pentapetalae</taxon>
        <taxon>asterids</taxon>
        <taxon>lamiids</taxon>
        <taxon>Lamiales</taxon>
        <taxon>Pedaliaceae</taxon>
        <taxon>Sesamum</taxon>
    </lineage>
</organism>
<dbReference type="PANTHER" id="PTHR33240">
    <property type="entry name" value="OS08G0508500 PROTEIN"/>
    <property type="match status" value="1"/>
</dbReference>
<gene>
    <name evidence="2" type="ORF">Scaly_2897700</name>
</gene>
<reference evidence="2" key="2">
    <citation type="journal article" date="2024" name="Plant">
        <title>Genomic evolution and insights into agronomic trait innovations of Sesamum species.</title>
        <authorList>
            <person name="Miao H."/>
            <person name="Wang L."/>
            <person name="Qu L."/>
            <person name="Liu H."/>
            <person name="Sun Y."/>
            <person name="Le M."/>
            <person name="Wang Q."/>
            <person name="Wei S."/>
            <person name="Zheng Y."/>
            <person name="Lin W."/>
            <person name="Duan Y."/>
            <person name="Cao H."/>
            <person name="Xiong S."/>
            <person name="Wang X."/>
            <person name="Wei L."/>
            <person name="Li C."/>
            <person name="Ma Q."/>
            <person name="Ju M."/>
            <person name="Zhao R."/>
            <person name="Li G."/>
            <person name="Mu C."/>
            <person name="Tian Q."/>
            <person name="Mei H."/>
            <person name="Zhang T."/>
            <person name="Gao T."/>
            <person name="Zhang H."/>
        </authorList>
    </citation>
    <scope>NUCLEOTIDE SEQUENCE</scope>
    <source>
        <strain evidence="2">KEN8</strain>
    </source>
</reference>
<name>A0AAW2L7F1_9LAMI</name>
<proteinExistence type="predicted"/>
<dbReference type="PANTHER" id="PTHR33240:SF8">
    <property type="entry name" value="OS03G0439900 PROTEIN"/>
    <property type="match status" value="1"/>
</dbReference>
<dbReference type="AlphaFoldDB" id="A0AAW2L7F1"/>
<feature type="region of interest" description="Disordered" evidence="1">
    <location>
        <begin position="1"/>
        <end position="47"/>
    </location>
</feature>
<feature type="compositionally biased region" description="Basic and acidic residues" evidence="1">
    <location>
        <begin position="13"/>
        <end position="24"/>
    </location>
</feature>
<feature type="region of interest" description="Disordered" evidence="1">
    <location>
        <begin position="228"/>
        <end position="275"/>
    </location>
</feature>